<dbReference type="EMBL" id="JALJOR010000010">
    <property type="protein sequence ID" value="KAK9810229.1"/>
    <property type="molecule type" value="Genomic_DNA"/>
</dbReference>
<proteinExistence type="predicted"/>
<accession>A0AAW1PQ34</accession>
<evidence type="ECO:0000313" key="2">
    <source>
        <dbReference type="EMBL" id="KAK9810229.1"/>
    </source>
</evidence>
<dbReference type="InterPro" id="IPR002877">
    <property type="entry name" value="RNA_MeTrfase_FtsJ_dom"/>
</dbReference>
<gene>
    <name evidence="2" type="ORF">WJX72_007018</name>
</gene>
<evidence type="ECO:0000313" key="3">
    <source>
        <dbReference type="Proteomes" id="UP001489004"/>
    </source>
</evidence>
<evidence type="ECO:0000259" key="1">
    <source>
        <dbReference type="Pfam" id="PF01728"/>
    </source>
</evidence>
<reference evidence="2 3" key="1">
    <citation type="journal article" date="2024" name="Nat. Commun.">
        <title>Phylogenomics reveals the evolutionary origins of lichenization in chlorophyte algae.</title>
        <authorList>
            <person name="Puginier C."/>
            <person name="Libourel C."/>
            <person name="Otte J."/>
            <person name="Skaloud P."/>
            <person name="Haon M."/>
            <person name="Grisel S."/>
            <person name="Petersen M."/>
            <person name="Berrin J.G."/>
            <person name="Delaux P.M."/>
            <person name="Dal Grande F."/>
            <person name="Keller J."/>
        </authorList>
    </citation>
    <scope>NUCLEOTIDE SEQUENCE [LARGE SCALE GENOMIC DNA]</scope>
    <source>
        <strain evidence="2 3">SAG 2043</strain>
    </source>
</reference>
<dbReference type="AlphaFoldDB" id="A0AAW1PQ34"/>
<protein>
    <recommendedName>
        <fullName evidence="1">Ribosomal RNA methyltransferase FtsJ domain-containing protein</fullName>
    </recommendedName>
</protein>
<dbReference type="GO" id="GO:0008168">
    <property type="term" value="F:methyltransferase activity"/>
    <property type="evidence" value="ECO:0007669"/>
    <property type="project" value="InterPro"/>
</dbReference>
<keyword evidence="3" id="KW-1185">Reference proteome</keyword>
<dbReference type="Gene3D" id="3.40.50.150">
    <property type="entry name" value="Vaccinia Virus protein VP39"/>
    <property type="match status" value="1"/>
</dbReference>
<feature type="domain" description="Ribosomal RNA methyltransferase FtsJ" evidence="1">
    <location>
        <begin position="177"/>
        <end position="217"/>
    </location>
</feature>
<dbReference type="GO" id="GO:0032259">
    <property type="term" value="P:methylation"/>
    <property type="evidence" value="ECO:0007669"/>
    <property type="project" value="InterPro"/>
</dbReference>
<comment type="caution">
    <text evidence="2">The sequence shown here is derived from an EMBL/GenBank/DDBJ whole genome shotgun (WGS) entry which is preliminary data.</text>
</comment>
<organism evidence="2 3">
    <name type="scientific">[Myrmecia] bisecta</name>
    <dbReference type="NCBI Taxonomy" id="41462"/>
    <lineage>
        <taxon>Eukaryota</taxon>
        <taxon>Viridiplantae</taxon>
        <taxon>Chlorophyta</taxon>
        <taxon>core chlorophytes</taxon>
        <taxon>Trebouxiophyceae</taxon>
        <taxon>Trebouxiales</taxon>
        <taxon>Trebouxiaceae</taxon>
        <taxon>Myrmecia</taxon>
    </lineage>
</organism>
<sequence length="231" mass="25795">MWDYFLQTTHQTQCHRIVLYHCDKDLHVFPAQGYGEEAVEVGPCSNSWGPCIVMLKNVDVCPESFQAWFEDSLLRRHCTRLYWFQAGQTRANGQDALISAITALGAPAGSVRLHCHPRLLDKVLAEQLPADWQLHPKHFNHVLSVVELEEQYLIQLHEGTLYRLDSLEPRSFPGSCSRAVNKLQEALHVLGIMTANLALAIDLGAAPGGWTGLLADFSKKMGSSQTSVFLT</sequence>
<dbReference type="InterPro" id="IPR029063">
    <property type="entry name" value="SAM-dependent_MTases_sf"/>
</dbReference>
<dbReference type="Pfam" id="PF01728">
    <property type="entry name" value="FtsJ"/>
    <property type="match status" value="1"/>
</dbReference>
<dbReference type="Proteomes" id="UP001489004">
    <property type="component" value="Unassembled WGS sequence"/>
</dbReference>
<name>A0AAW1PQ34_9CHLO</name>